<feature type="transmembrane region" description="Helical" evidence="2">
    <location>
        <begin position="48"/>
        <end position="67"/>
    </location>
</feature>
<dbReference type="Pfam" id="PF06912">
    <property type="entry name" value="DUF1275"/>
    <property type="match status" value="2"/>
</dbReference>
<feature type="transmembrane region" description="Helical" evidence="2">
    <location>
        <begin position="278"/>
        <end position="297"/>
    </location>
</feature>
<protein>
    <recommendedName>
        <fullName evidence="5">DUF1275 family protein</fullName>
    </recommendedName>
</protein>
<feature type="transmembrane region" description="Helical" evidence="2">
    <location>
        <begin position="170"/>
        <end position="191"/>
    </location>
</feature>
<proteinExistence type="predicted"/>
<sequence length="303" mass="30164">MVGGGRAGGPDAPGPDERWPGATASALLSMTFVSGLVDAVVFLAVGHLFVAMVTGNIMFLGFTLAGAPGHSTAQLATAVAGFFVGAVVGAPSRQAPGAGSPGRRSPARRGRGDAAGPGAPGPGELGTSVQVIVPGGMGAGAGPPCATADPVPDEDAPDEDAAAWAARRTLALTAAAYAGLLVIGLVIAVVFDAERGRMRYAMIVVLALAMGMQNAAGRRLAMPDIPTNVLTTQLTMIAAGGWRTRELGRSTRRRAAAPVVMFSGALVGAATYRAGGVPVPLALASTLAIIVALKVATGRVRPS</sequence>
<feature type="transmembrane region" description="Helical" evidence="2">
    <location>
        <begin position="73"/>
        <end position="90"/>
    </location>
</feature>
<accession>A0A1V2I2G7</accession>
<dbReference type="STRING" id="1834516.BL253_32290"/>
<dbReference type="PANTHER" id="PTHR37488">
    <property type="entry name" value="DUF1275 DOMAIN-CONTAINING PROTEIN"/>
    <property type="match status" value="1"/>
</dbReference>
<evidence type="ECO:0008006" key="5">
    <source>
        <dbReference type="Google" id="ProtNLM"/>
    </source>
</evidence>
<feature type="compositionally biased region" description="Low complexity" evidence="1">
    <location>
        <begin position="93"/>
        <end position="104"/>
    </location>
</feature>
<dbReference type="Proteomes" id="UP000188929">
    <property type="component" value="Unassembled WGS sequence"/>
</dbReference>
<evidence type="ECO:0000313" key="3">
    <source>
        <dbReference type="EMBL" id="ONH23651.1"/>
    </source>
</evidence>
<gene>
    <name evidence="3" type="ORF">BL253_32290</name>
</gene>
<comment type="caution">
    <text evidence="3">The sequence shown here is derived from an EMBL/GenBank/DDBJ whole genome shotgun (WGS) entry which is preliminary data.</text>
</comment>
<feature type="region of interest" description="Disordered" evidence="1">
    <location>
        <begin position="93"/>
        <end position="125"/>
    </location>
</feature>
<keyword evidence="2" id="KW-1133">Transmembrane helix</keyword>
<dbReference type="InterPro" id="IPR010699">
    <property type="entry name" value="DUF1275"/>
</dbReference>
<dbReference type="AlphaFoldDB" id="A0A1V2I2G7"/>
<keyword evidence="2" id="KW-0472">Membrane</keyword>
<organism evidence="3 4">
    <name type="scientific">Pseudofrankia asymbiotica</name>
    <dbReference type="NCBI Taxonomy" id="1834516"/>
    <lineage>
        <taxon>Bacteria</taxon>
        <taxon>Bacillati</taxon>
        <taxon>Actinomycetota</taxon>
        <taxon>Actinomycetes</taxon>
        <taxon>Frankiales</taxon>
        <taxon>Frankiaceae</taxon>
        <taxon>Pseudofrankia</taxon>
    </lineage>
</organism>
<name>A0A1V2I2G7_9ACTN</name>
<reference evidence="4" key="1">
    <citation type="submission" date="2016-10" db="EMBL/GenBank/DDBJ databases">
        <title>Frankia sp. NRRL B-16386 Genome sequencing.</title>
        <authorList>
            <person name="Ghodhbane-Gtari F."/>
            <person name="Swanson E."/>
            <person name="Gueddou A."/>
            <person name="Hezbri K."/>
            <person name="Ktari K."/>
            <person name="Nouioui I."/>
            <person name="Morris K."/>
            <person name="Simpson S."/>
            <person name="Abebe-Akele F."/>
            <person name="Thomas K."/>
            <person name="Gtari M."/>
            <person name="Tisa L.S."/>
        </authorList>
    </citation>
    <scope>NUCLEOTIDE SEQUENCE [LARGE SCALE GENOMIC DNA]</scope>
    <source>
        <strain evidence="4">NRRL B-16386</strain>
    </source>
</reference>
<dbReference type="EMBL" id="MOMC01000082">
    <property type="protein sequence ID" value="ONH23651.1"/>
    <property type="molecule type" value="Genomic_DNA"/>
</dbReference>
<keyword evidence="4" id="KW-1185">Reference proteome</keyword>
<dbReference type="PANTHER" id="PTHR37488:SF2">
    <property type="entry name" value="DUF1275 DOMAIN-CONTAINING PROTEIN"/>
    <property type="match status" value="1"/>
</dbReference>
<evidence type="ECO:0000313" key="4">
    <source>
        <dbReference type="Proteomes" id="UP000188929"/>
    </source>
</evidence>
<feature type="transmembrane region" description="Helical" evidence="2">
    <location>
        <begin position="255"/>
        <end position="272"/>
    </location>
</feature>
<keyword evidence="2" id="KW-0812">Transmembrane</keyword>
<evidence type="ECO:0000256" key="2">
    <source>
        <dbReference type="SAM" id="Phobius"/>
    </source>
</evidence>
<evidence type="ECO:0000256" key="1">
    <source>
        <dbReference type="SAM" id="MobiDB-lite"/>
    </source>
</evidence>